<keyword evidence="3" id="KW-1185">Reference proteome</keyword>
<dbReference type="PANTHER" id="PTHR36057">
    <property type="match status" value="1"/>
</dbReference>
<proteinExistence type="predicted"/>
<evidence type="ECO:0000313" key="3">
    <source>
        <dbReference type="Proteomes" id="UP000291562"/>
    </source>
</evidence>
<feature type="signal peptide" evidence="1">
    <location>
        <begin position="1"/>
        <end position="25"/>
    </location>
</feature>
<feature type="chain" id="PRO_5019204954" evidence="1">
    <location>
        <begin position="26"/>
        <end position="251"/>
    </location>
</feature>
<sequence length="251" mass="27510">MAIRYHKTRLGLMIYMSFFAGAVNAACVAQSPEAQQKVIELYTSEGCSSCPPADHWMSLIKPQAAIALAFHVDYWDSSGWRDRFDSPRYTARQRDLLGRNGQTIYTPEVALNGKEWQGWSSGKVPKTDPAASVSIPSLSLQVEPGNPVQLTLQTQLGTNQNDKTWRAYFAITEDDLHTAVKAGENRGKELKHDHVVRAFGGPYALDKASAKLDFPANVSVQNATVVAFVQNTETGVIAQAVQQPLQSCAVN</sequence>
<dbReference type="EMBL" id="CP035704">
    <property type="protein sequence ID" value="QBB70972.1"/>
    <property type="molecule type" value="Genomic_DNA"/>
</dbReference>
<evidence type="ECO:0000313" key="2">
    <source>
        <dbReference type="EMBL" id="QBB70972.1"/>
    </source>
</evidence>
<dbReference type="PANTHER" id="PTHR36057:SF1">
    <property type="entry name" value="LIPOPROTEIN LIPID ATTACHMENT SITE-LIKE PROTEIN, PUTATIVE (DUF1223)-RELATED"/>
    <property type="match status" value="1"/>
</dbReference>
<dbReference type="Pfam" id="PF06764">
    <property type="entry name" value="DUF1223"/>
    <property type="match status" value="1"/>
</dbReference>
<dbReference type="OrthoDB" id="9808254at2"/>
<dbReference type="Proteomes" id="UP000291562">
    <property type="component" value="Chromosome"/>
</dbReference>
<keyword evidence="1" id="KW-0732">Signal</keyword>
<evidence type="ECO:0000256" key="1">
    <source>
        <dbReference type="SAM" id="SignalP"/>
    </source>
</evidence>
<dbReference type="AlphaFoldDB" id="A0A411HKC2"/>
<protein>
    <submittedName>
        <fullName evidence="2">DUF1223 domain-containing protein</fullName>
    </submittedName>
</protein>
<dbReference type="InterPro" id="IPR036249">
    <property type="entry name" value="Thioredoxin-like_sf"/>
</dbReference>
<dbReference type="RefSeq" id="WP_129833521.1">
    <property type="nucleotide sequence ID" value="NZ_CP035704.1"/>
</dbReference>
<dbReference type="InterPro" id="IPR013783">
    <property type="entry name" value="Ig-like_fold"/>
</dbReference>
<dbReference type="InterPro" id="IPR010634">
    <property type="entry name" value="DUF1223"/>
</dbReference>
<name>A0A411HKC2_9GAMM</name>
<reference evidence="2 3" key="1">
    <citation type="submission" date="2019-01" db="EMBL/GenBank/DDBJ databases">
        <title>Pseudolysobacter antarctica gen. nov., sp. nov., isolated from Fildes Peninsula, Antarctica.</title>
        <authorList>
            <person name="Wei Z."/>
            <person name="Peng F."/>
        </authorList>
    </citation>
    <scope>NUCLEOTIDE SEQUENCE [LARGE SCALE GENOMIC DNA]</scope>
    <source>
        <strain evidence="2 3">AQ6-296</strain>
    </source>
</reference>
<dbReference type="Gene3D" id="2.60.40.10">
    <property type="entry name" value="Immunoglobulins"/>
    <property type="match status" value="1"/>
</dbReference>
<dbReference type="SUPFAM" id="SSF52833">
    <property type="entry name" value="Thioredoxin-like"/>
    <property type="match status" value="1"/>
</dbReference>
<organism evidence="2 3">
    <name type="scientific">Pseudolysobacter antarcticus</name>
    <dbReference type="NCBI Taxonomy" id="2511995"/>
    <lineage>
        <taxon>Bacteria</taxon>
        <taxon>Pseudomonadati</taxon>
        <taxon>Pseudomonadota</taxon>
        <taxon>Gammaproteobacteria</taxon>
        <taxon>Lysobacterales</taxon>
        <taxon>Rhodanobacteraceae</taxon>
        <taxon>Pseudolysobacter</taxon>
    </lineage>
</organism>
<dbReference type="KEGG" id="xbc:ELE36_11775"/>
<gene>
    <name evidence="2" type="ORF">ELE36_11775</name>
</gene>
<accession>A0A411HKC2</accession>